<dbReference type="PANTHER" id="PTHR33406">
    <property type="entry name" value="MEMBRANE PROTEIN MJ1562-RELATED"/>
    <property type="match status" value="1"/>
</dbReference>
<evidence type="ECO:0000256" key="6">
    <source>
        <dbReference type="SAM" id="Phobius"/>
    </source>
</evidence>
<organism evidence="8 9">
    <name type="scientific">Chitiniphilus purpureus</name>
    <dbReference type="NCBI Taxonomy" id="2981137"/>
    <lineage>
        <taxon>Bacteria</taxon>
        <taxon>Pseudomonadati</taxon>
        <taxon>Pseudomonadota</taxon>
        <taxon>Betaproteobacteria</taxon>
        <taxon>Neisseriales</taxon>
        <taxon>Chitinibacteraceae</taxon>
        <taxon>Chitiniphilus</taxon>
    </lineage>
</organism>
<dbReference type="Gene3D" id="1.20.1640.10">
    <property type="entry name" value="Multidrug efflux transporter AcrB transmembrane domain"/>
    <property type="match status" value="2"/>
</dbReference>
<evidence type="ECO:0000256" key="5">
    <source>
        <dbReference type="ARBA" id="ARBA00023136"/>
    </source>
</evidence>
<feature type="transmembrane region" description="Helical" evidence="6">
    <location>
        <begin position="652"/>
        <end position="670"/>
    </location>
</feature>
<proteinExistence type="predicted"/>
<evidence type="ECO:0000256" key="3">
    <source>
        <dbReference type="ARBA" id="ARBA00022692"/>
    </source>
</evidence>
<feature type="transmembrane region" description="Helical" evidence="6">
    <location>
        <begin position="625"/>
        <end position="645"/>
    </location>
</feature>
<evidence type="ECO:0000259" key="7">
    <source>
        <dbReference type="Pfam" id="PF03176"/>
    </source>
</evidence>
<evidence type="ECO:0000256" key="4">
    <source>
        <dbReference type="ARBA" id="ARBA00022989"/>
    </source>
</evidence>
<dbReference type="EMBL" id="CP106753">
    <property type="protein sequence ID" value="UXY16001.1"/>
    <property type="molecule type" value="Genomic_DNA"/>
</dbReference>
<sequence>MSKAMRASALVWLLLVLAVAGWAAAAWPDWQARIDMDLFALLPHDERDARAEAALQALARQGERQLVLLVGHREPAEARRAAALLAERLQPLPLRAQAQGAALDALRAAYLPHRAGLVSRADRSWLADADDTALLARARAEAFAPFSASGLAWRDDPLGLFGRWLAELAGASPLRPDGEQLALTAAGRHYVLLAYTLQGSAFSLADAQQVADGLARAQTALHATVPQAQVLRAGVVLHAAKAAEQARREVSAIGTGSLVGALALVVLVFGGARPLALMLLTLGVATLCAMALVFACYPRVHALTLVFGATLIGVAVDYGLHALAAGIEDDTPVPLRYRRLAPGLFLAMITTALAYGGLLLTPFPGLAQMALFAGGGIVAAWLTVVLWFPAIAPRRLRATRAARWLGHRRWPRWHTQPATLAIALLAAVLCTAGLARLQAEDNVRALTATDAGLLREHQAVAGLLGLPSPAQLFIVSGDTPEAVLARTARLGERLDALTRTGQLTGYDALTRWVPPPARQQADVALQARRLAALAPALRTEFGIAPPGAPATPLTVAGWLAQPAGAMLSHLWLGRGTDGRYAGVVLVKGIAGADTLPALAALAGPDVRWLDKPAEVSQLMGRYRVLLGWVLAAAYLACALALLPRYGRATWRVLLPPALASAATLGLLGLAGEPVQLLTLLALLLVLGVGVDYGIFHAEHPEDGRMQIATTLSAASTMLSFGLLAFSHTPALAAFGLATLLGVALAWLIAPWCRAPAGPAHHVEGAPW</sequence>
<accession>A0ABY6DR87</accession>
<dbReference type="SUPFAM" id="SSF82866">
    <property type="entry name" value="Multidrug efflux transporter AcrB transmembrane domain"/>
    <property type="match status" value="2"/>
</dbReference>
<keyword evidence="2" id="KW-1003">Cell membrane</keyword>
<feature type="transmembrane region" description="Helical" evidence="6">
    <location>
        <begin position="707"/>
        <end position="725"/>
    </location>
</feature>
<evidence type="ECO:0000313" key="8">
    <source>
        <dbReference type="EMBL" id="UXY16001.1"/>
    </source>
</evidence>
<dbReference type="PANTHER" id="PTHR33406:SF13">
    <property type="entry name" value="MEMBRANE PROTEIN YDFJ"/>
    <property type="match status" value="1"/>
</dbReference>
<keyword evidence="3 6" id="KW-0812">Transmembrane</keyword>
<feature type="transmembrane region" description="Helical" evidence="6">
    <location>
        <begin position="276"/>
        <end position="294"/>
    </location>
</feature>
<gene>
    <name evidence="8" type="ORF">N8I74_02990</name>
</gene>
<feature type="transmembrane region" description="Helical" evidence="6">
    <location>
        <begin position="413"/>
        <end position="435"/>
    </location>
</feature>
<feature type="transmembrane region" description="Helical" evidence="6">
    <location>
        <begin position="340"/>
        <end position="360"/>
    </location>
</feature>
<reference evidence="8" key="1">
    <citation type="submission" date="2022-10" db="EMBL/GenBank/DDBJ databases">
        <title>Chitiniphilus purpureus sp. nov., a novel chitin-degrading bacterium isolated from crawfish pond sediment.</title>
        <authorList>
            <person name="Li K."/>
        </authorList>
    </citation>
    <scope>NUCLEOTIDE SEQUENCE</scope>
    <source>
        <strain evidence="8">CD1</strain>
    </source>
</reference>
<keyword evidence="4 6" id="KW-1133">Transmembrane helix</keyword>
<keyword evidence="5 6" id="KW-0472">Membrane</keyword>
<protein>
    <submittedName>
        <fullName evidence="8">MMPL family transporter</fullName>
    </submittedName>
</protein>
<feature type="transmembrane region" description="Helical" evidence="6">
    <location>
        <begin position="366"/>
        <end position="392"/>
    </location>
</feature>
<dbReference type="InterPro" id="IPR050545">
    <property type="entry name" value="Mycobact_MmpL"/>
</dbReference>
<evidence type="ECO:0000256" key="2">
    <source>
        <dbReference type="ARBA" id="ARBA00022475"/>
    </source>
</evidence>
<dbReference type="InterPro" id="IPR004869">
    <property type="entry name" value="MMPL_dom"/>
</dbReference>
<evidence type="ECO:0000256" key="1">
    <source>
        <dbReference type="ARBA" id="ARBA00004651"/>
    </source>
</evidence>
<feature type="transmembrane region" description="Helical" evidence="6">
    <location>
        <begin position="300"/>
        <end position="320"/>
    </location>
</feature>
<feature type="transmembrane region" description="Helical" evidence="6">
    <location>
        <begin position="731"/>
        <end position="749"/>
    </location>
</feature>
<comment type="subcellular location">
    <subcellularLocation>
        <location evidence="1">Cell membrane</location>
        <topology evidence="1">Multi-pass membrane protein</topology>
    </subcellularLocation>
</comment>
<feature type="transmembrane region" description="Helical" evidence="6">
    <location>
        <begin position="250"/>
        <end position="269"/>
    </location>
</feature>
<name>A0ABY6DR87_9NEIS</name>
<dbReference type="Pfam" id="PF03176">
    <property type="entry name" value="MMPL"/>
    <property type="match status" value="1"/>
</dbReference>
<feature type="domain" description="Membrane transport protein MMPL" evidence="7">
    <location>
        <begin position="187"/>
        <end position="413"/>
    </location>
</feature>
<dbReference type="Proteomes" id="UP001061302">
    <property type="component" value="Chromosome"/>
</dbReference>
<evidence type="ECO:0000313" key="9">
    <source>
        <dbReference type="Proteomes" id="UP001061302"/>
    </source>
</evidence>
<dbReference type="RefSeq" id="WP_263125438.1">
    <property type="nucleotide sequence ID" value="NZ_CP106753.1"/>
</dbReference>
<feature type="transmembrane region" description="Helical" evidence="6">
    <location>
        <begin position="676"/>
        <end position="695"/>
    </location>
</feature>
<keyword evidence="9" id="KW-1185">Reference proteome</keyword>